<feature type="region of interest" description="Disordered" evidence="5">
    <location>
        <begin position="66"/>
        <end position="93"/>
    </location>
</feature>
<dbReference type="SUPFAM" id="SSF52540">
    <property type="entry name" value="P-loop containing nucleoside triphosphate hydrolases"/>
    <property type="match status" value="1"/>
</dbReference>
<dbReference type="InterPro" id="IPR014017">
    <property type="entry name" value="DNA_helicase_UvrD-like_C"/>
</dbReference>
<evidence type="ECO:0000256" key="2">
    <source>
        <dbReference type="ARBA" id="ARBA00022801"/>
    </source>
</evidence>
<dbReference type="InterPro" id="IPR000212">
    <property type="entry name" value="DNA_helicase_UvrD/REP"/>
</dbReference>
<feature type="compositionally biased region" description="Low complexity" evidence="5">
    <location>
        <begin position="73"/>
        <end position="83"/>
    </location>
</feature>
<dbReference type="PANTHER" id="PTHR11070">
    <property type="entry name" value="UVRD / RECB / PCRA DNA HELICASE FAMILY MEMBER"/>
    <property type="match status" value="1"/>
</dbReference>
<keyword evidence="8" id="KW-1185">Reference proteome</keyword>
<reference evidence="7 8" key="1">
    <citation type="journal article" date="2015" name="Genome Biol. Evol.">
        <title>Comparative Genomics of a Bacterivorous Green Alga Reveals Evolutionary Causalities and Consequences of Phago-Mixotrophic Mode of Nutrition.</title>
        <authorList>
            <person name="Burns J.A."/>
            <person name="Paasch A."/>
            <person name="Narechania A."/>
            <person name="Kim E."/>
        </authorList>
    </citation>
    <scope>NUCLEOTIDE SEQUENCE [LARGE SCALE GENOMIC DNA]</scope>
    <source>
        <strain evidence="7 8">PLY_AMNH</strain>
    </source>
</reference>
<dbReference type="GO" id="GO:0005524">
    <property type="term" value="F:ATP binding"/>
    <property type="evidence" value="ECO:0007669"/>
    <property type="project" value="UniProtKB-KW"/>
</dbReference>
<dbReference type="EMBL" id="LGRX02028747">
    <property type="protein sequence ID" value="KAK3247689.1"/>
    <property type="molecule type" value="Genomic_DNA"/>
</dbReference>
<keyword evidence="3" id="KW-0347">Helicase</keyword>
<evidence type="ECO:0000256" key="5">
    <source>
        <dbReference type="SAM" id="MobiDB-lite"/>
    </source>
</evidence>
<protein>
    <recommendedName>
        <fullName evidence="6">UvrD-like helicase C-terminal domain-containing protein</fullName>
    </recommendedName>
</protein>
<dbReference type="Pfam" id="PF13361">
    <property type="entry name" value="UvrD_C"/>
    <property type="match status" value="1"/>
</dbReference>
<name>A0AAE0F150_9CHLO</name>
<dbReference type="AlphaFoldDB" id="A0AAE0F150"/>
<dbReference type="GO" id="GO:0000725">
    <property type="term" value="P:recombinational repair"/>
    <property type="evidence" value="ECO:0007669"/>
    <property type="project" value="TreeGrafter"/>
</dbReference>
<dbReference type="GO" id="GO:0005634">
    <property type="term" value="C:nucleus"/>
    <property type="evidence" value="ECO:0007669"/>
    <property type="project" value="TreeGrafter"/>
</dbReference>
<feature type="domain" description="UvrD-like helicase C-terminal" evidence="6">
    <location>
        <begin position="400"/>
        <end position="478"/>
    </location>
</feature>
<accession>A0AAE0F150</accession>
<feature type="compositionally biased region" description="Basic residues" evidence="5">
    <location>
        <begin position="10"/>
        <end position="20"/>
    </location>
</feature>
<dbReference type="InterPro" id="IPR027417">
    <property type="entry name" value="P-loop_NTPase"/>
</dbReference>
<dbReference type="GO" id="GO:0003677">
    <property type="term" value="F:DNA binding"/>
    <property type="evidence" value="ECO:0007669"/>
    <property type="project" value="InterPro"/>
</dbReference>
<keyword evidence="4" id="KW-0067">ATP-binding</keyword>
<feature type="region of interest" description="Disordered" evidence="5">
    <location>
        <begin position="1"/>
        <end position="20"/>
    </location>
</feature>
<dbReference type="Pfam" id="PF13245">
    <property type="entry name" value="AAA_19"/>
    <property type="match status" value="1"/>
</dbReference>
<dbReference type="PANTHER" id="PTHR11070:SF66">
    <property type="entry name" value="UVRD-LIKE HELICASE C-TERMINAL DOMAIN-CONTAINING PROTEIN"/>
    <property type="match status" value="1"/>
</dbReference>
<dbReference type="GO" id="GO:0043138">
    <property type="term" value="F:3'-5' DNA helicase activity"/>
    <property type="evidence" value="ECO:0007669"/>
    <property type="project" value="TreeGrafter"/>
</dbReference>
<keyword evidence="1" id="KW-0547">Nucleotide-binding</keyword>
<proteinExistence type="predicted"/>
<dbReference type="Proteomes" id="UP001190700">
    <property type="component" value="Unassembled WGS sequence"/>
</dbReference>
<gene>
    <name evidence="7" type="ORF">CYMTET_42827</name>
</gene>
<evidence type="ECO:0000313" key="8">
    <source>
        <dbReference type="Proteomes" id="UP001190700"/>
    </source>
</evidence>
<comment type="caution">
    <text evidence="7">The sequence shown here is derived from an EMBL/GenBank/DDBJ whole genome shotgun (WGS) entry which is preliminary data.</text>
</comment>
<evidence type="ECO:0000259" key="6">
    <source>
        <dbReference type="Pfam" id="PF13361"/>
    </source>
</evidence>
<dbReference type="GO" id="GO:0016787">
    <property type="term" value="F:hydrolase activity"/>
    <property type="evidence" value="ECO:0007669"/>
    <property type="project" value="UniProtKB-KW"/>
</dbReference>
<dbReference type="Gene3D" id="3.40.50.300">
    <property type="entry name" value="P-loop containing nucleotide triphosphate hydrolases"/>
    <property type="match status" value="2"/>
</dbReference>
<evidence type="ECO:0000256" key="1">
    <source>
        <dbReference type="ARBA" id="ARBA00022741"/>
    </source>
</evidence>
<sequence length="877" mass="97774">MARCGESQQRTHRHRPHVARRAQCHTFTPRSLLHAGVSLGCLHISVRAPRLRLRGGAPLPTSATLADAEEDAASTASSQAPSSKEGADGGLHVDVDLKPASQEQAAIVAAFVSGANVIVNAVAGSGKTTTILHVAKALPHRRILVLTYNARLKLATRAAIQHYGLRNVEAHSFHAAGAKFYAGHVSEHAADFRTDKGLMRLVKEPRPPSRALVLGGDPFDALVVDEAQDLKPLLFQVVQKLREDIGAGLGQEPQLLMLGDERQCIYGFQQADARYLTVASKALPSSLPWQTLPLRTSFRCTGSIAQFVNDAMIGFDLIHVPAGTLRGLPVQYLVGAPWNITRHVFDELMRGFQDASFAPSDVFVLAPSVRNNNTKSFTPLQDLENRLVNAGIPVYTSNTEEDELNSAVIEGKVVITTFHSSKGLERRVVVVDKFSDDYYKYYVKAKKEHDPQTWPERCPNTMYVAATRARERLYVIAEQYAGRHLPFVNRGLIQRQQARSRRSACPDPSARECRPIPETLGIYLDVEVENEEAGIEGVNVEEKVDPFVTVVDRGLLFKKKEWEKEKEFSTVSVTSLVRQVPDDLLEEAEGLARRLTAPQFNVEIPAFVSDEETGRIEAVSDITGTALPAMYQFHCCGRCSIQDNLESYVQEMVEKWGGLPKHVYDGVYTILKSTPRSPEDFLRLAVWDLSRKSGFLNKPAQNTSYEWLSWPAAQSCLSVLAEHLPKSNLQAVELPLYKMLDHPSIRVTGYVDAIADDALWELKCVEELKPEHILQLTVYAWLYEESCKERDAVDVPEASRVHLGVKEVEGVRVSRLLNVRTGMVLQLTVNSVEIENMVRKLLDAKYRSVRRSPDEQFLEDCRKLRAQVQKLESGCEH</sequence>
<evidence type="ECO:0000256" key="4">
    <source>
        <dbReference type="ARBA" id="ARBA00022840"/>
    </source>
</evidence>
<organism evidence="7 8">
    <name type="scientific">Cymbomonas tetramitiformis</name>
    <dbReference type="NCBI Taxonomy" id="36881"/>
    <lineage>
        <taxon>Eukaryota</taxon>
        <taxon>Viridiplantae</taxon>
        <taxon>Chlorophyta</taxon>
        <taxon>Pyramimonadophyceae</taxon>
        <taxon>Pyramimonadales</taxon>
        <taxon>Pyramimonadaceae</taxon>
        <taxon>Cymbomonas</taxon>
    </lineage>
</organism>
<keyword evidence="2" id="KW-0378">Hydrolase</keyword>
<evidence type="ECO:0000313" key="7">
    <source>
        <dbReference type="EMBL" id="KAK3247689.1"/>
    </source>
</evidence>
<evidence type="ECO:0000256" key="3">
    <source>
        <dbReference type="ARBA" id="ARBA00022806"/>
    </source>
</evidence>